<dbReference type="Gene3D" id="1.10.1040.10">
    <property type="entry name" value="N-(1-d-carboxylethyl)-l-norvaline Dehydrogenase, domain 2"/>
    <property type="match status" value="1"/>
</dbReference>
<reference evidence="3 4" key="1">
    <citation type="submission" date="2019-04" db="EMBL/GenBank/DDBJ databases">
        <authorList>
            <consortium name="Pathogen Informatics"/>
        </authorList>
    </citation>
    <scope>NUCLEOTIDE SEQUENCE [LARGE SCALE GENOMIC DNA]</scope>
    <source>
        <strain evidence="3 4">NCTC9185</strain>
    </source>
</reference>
<accession>A0A4U9D479</accession>
<sequence length="114" mass="12088">MLDGIRVHLARGSRWPLLALGVAGWMRYVSGVDDAGQPIDVRDPLAEKIHALVAGSNEQERVSALLSLEEIFGNDLPHSAEFVANVTRPGASSRSLGAREAIAARAGFLTISAV</sequence>
<dbReference type="SUPFAM" id="SSF48179">
    <property type="entry name" value="6-phosphogluconate dehydrogenase C-terminal domain-like"/>
    <property type="match status" value="1"/>
</dbReference>
<gene>
    <name evidence="3" type="ORF">NCTC9185_02364</name>
</gene>
<name>A0A4U9D479_RAOTE</name>
<dbReference type="GO" id="GO:0016616">
    <property type="term" value="F:oxidoreductase activity, acting on the CH-OH group of donors, NAD or NADP as acceptor"/>
    <property type="evidence" value="ECO:0007669"/>
    <property type="project" value="TreeGrafter"/>
</dbReference>
<dbReference type="InterPro" id="IPR013328">
    <property type="entry name" value="6PGD_dom2"/>
</dbReference>
<dbReference type="Pfam" id="PF08125">
    <property type="entry name" value="Mannitol_dh_C"/>
    <property type="match status" value="1"/>
</dbReference>
<feature type="domain" description="Mannitol dehydrogenase C-terminal" evidence="2">
    <location>
        <begin position="1"/>
        <end position="87"/>
    </location>
</feature>
<dbReference type="PANTHER" id="PTHR43362:SF1">
    <property type="entry name" value="MANNITOL DEHYDROGENASE 2-RELATED"/>
    <property type="match status" value="1"/>
</dbReference>
<keyword evidence="1" id="KW-0560">Oxidoreductase</keyword>
<dbReference type="Proteomes" id="UP000339249">
    <property type="component" value="Unassembled WGS sequence"/>
</dbReference>
<dbReference type="PANTHER" id="PTHR43362">
    <property type="entry name" value="MANNITOL DEHYDROGENASE DSF1-RELATED"/>
    <property type="match status" value="1"/>
</dbReference>
<dbReference type="InterPro" id="IPR008927">
    <property type="entry name" value="6-PGluconate_DH-like_C_sf"/>
</dbReference>
<evidence type="ECO:0000313" key="3">
    <source>
        <dbReference type="EMBL" id="VTN10443.1"/>
    </source>
</evidence>
<evidence type="ECO:0000259" key="2">
    <source>
        <dbReference type="Pfam" id="PF08125"/>
    </source>
</evidence>
<proteinExistence type="predicted"/>
<organism evidence="3 4">
    <name type="scientific">Raoultella terrigena</name>
    <name type="common">Klebsiella terrigena</name>
    <dbReference type="NCBI Taxonomy" id="577"/>
    <lineage>
        <taxon>Bacteria</taxon>
        <taxon>Pseudomonadati</taxon>
        <taxon>Pseudomonadota</taxon>
        <taxon>Gammaproteobacteria</taxon>
        <taxon>Enterobacterales</taxon>
        <taxon>Enterobacteriaceae</taxon>
        <taxon>Klebsiella/Raoultella group</taxon>
        <taxon>Raoultella</taxon>
    </lineage>
</organism>
<protein>
    <submittedName>
        <fullName evidence="3">D-mannonate oxidoreductase</fullName>
    </submittedName>
</protein>
<dbReference type="EMBL" id="CABDVU010000001">
    <property type="protein sequence ID" value="VTN10443.1"/>
    <property type="molecule type" value="Genomic_DNA"/>
</dbReference>
<dbReference type="AlphaFoldDB" id="A0A4U9D479"/>
<dbReference type="InterPro" id="IPR050988">
    <property type="entry name" value="Mannitol_DH/Oxidoreductase"/>
</dbReference>
<evidence type="ECO:0000256" key="1">
    <source>
        <dbReference type="ARBA" id="ARBA00023002"/>
    </source>
</evidence>
<dbReference type="InterPro" id="IPR013118">
    <property type="entry name" value="Mannitol_DH_C"/>
</dbReference>
<evidence type="ECO:0000313" key="4">
    <source>
        <dbReference type="Proteomes" id="UP000339249"/>
    </source>
</evidence>